<protein>
    <submittedName>
        <fullName evidence="1">Uncharacterized protein</fullName>
    </submittedName>
</protein>
<organism evidence="1 2">
    <name type="scientific">Mytilus edulis</name>
    <name type="common">Blue mussel</name>
    <dbReference type="NCBI Taxonomy" id="6550"/>
    <lineage>
        <taxon>Eukaryota</taxon>
        <taxon>Metazoa</taxon>
        <taxon>Spiralia</taxon>
        <taxon>Lophotrochozoa</taxon>
        <taxon>Mollusca</taxon>
        <taxon>Bivalvia</taxon>
        <taxon>Autobranchia</taxon>
        <taxon>Pteriomorphia</taxon>
        <taxon>Mytilida</taxon>
        <taxon>Mytiloidea</taxon>
        <taxon>Mytilidae</taxon>
        <taxon>Mytilinae</taxon>
        <taxon>Mytilus</taxon>
    </lineage>
</organism>
<dbReference type="Proteomes" id="UP000683360">
    <property type="component" value="Unassembled WGS sequence"/>
</dbReference>
<comment type="caution">
    <text evidence="1">The sequence shown here is derived from an EMBL/GenBank/DDBJ whole genome shotgun (WGS) entry which is preliminary data.</text>
</comment>
<reference evidence="1" key="1">
    <citation type="submission" date="2021-03" db="EMBL/GenBank/DDBJ databases">
        <authorList>
            <person name="Bekaert M."/>
        </authorList>
    </citation>
    <scope>NUCLEOTIDE SEQUENCE</scope>
</reference>
<keyword evidence="2" id="KW-1185">Reference proteome</keyword>
<accession>A0A8S3RNP2</accession>
<name>A0A8S3RNP2_MYTED</name>
<evidence type="ECO:0000313" key="1">
    <source>
        <dbReference type="EMBL" id="CAG2209826.1"/>
    </source>
</evidence>
<dbReference type="OrthoDB" id="6118739at2759"/>
<dbReference type="EMBL" id="CAJPWZ010001214">
    <property type="protein sequence ID" value="CAG2209826.1"/>
    <property type="molecule type" value="Genomic_DNA"/>
</dbReference>
<sequence length="352" mass="40920">MYLNTALRRQEEKAYTPTAKDLGLGPYILMFHLLLMHWKKLVPERGITYRRMLVKDSDCRRYQKGTQFIWMSFVSSSVDLAKAEPFPTCAATGEHKMTFIIDNRNPSRWRPRNIENHAQHGKTFGAAFNQITTEEELEDLPTFHYQNSDVQLKGLGLLRIILASYRQTLCPFTINKHKSLAGVMEDIFRHIDTEENWTTVKTKICDSLYTVCKPAVTVLKATKTKQEFYSKIVNVYTNEGTQLYMYLNTALRRQEEKAYTPTAKDLGLGPYILMFHLLLMHWKKLVPERGITYRRMLVKDSDCRRYQKGTQFIWMSFVSSSVDLAKAEPFPTCAATGEHKMTFIIDNRNPSR</sequence>
<evidence type="ECO:0000313" key="2">
    <source>
        <dbReference type="Proteomes" id="UP000683360"/>
    </source>
</evidence>
<proteinExistence type="predicted"/>
<gene>
    <name evidence="1" type="ORF">MEDL_23898</name>
</gene>
<dbReference type="Gene3D" id="3.90.176.10">
    <property type="entry name" value="Toxin ADP-ribosyltransferase, Chain A, domain 1"/>
    <property type="match status" value="1"/>
</dbReference>
<dbReference type="AlphaFoldDB" id="A0A8S3RNP2"/>